<comment type="caution">
    <text evidence="2">The sequence shown here is derived from an EMBL/GenBank/DDBJ whole genome shotgun (WGS) entry which is preliminary data.</text>
</comment>
<dbReference type="InterPro" id="IPR000719">
    <property type="entry name" value="Prot_kinase_dom"/>
</dbReference>
<dbReference type="InterPro" id="IPR011009">
    <property type="entry name" value="Kinase-like_dom_sf"/>
</dbReference>
<evidence type="ECO:0000313" key="2">
    <source>
        <dbReference type="EMBL" id="KAK8854433.1"/>
    </source>
</evidence>
<evidence type="ECO:0000259" key="1">
    <source>
        <dbReference type="PROSITE" id="PS50011"/>
    </source>
</evidence>
<gene>
    <name evidence="2" type="ORF">M9Y10_016995</name>
</gene>
<reference evidence="2 3" key="1">
    <citation type="submission" date="2024-04" db="EMBL/GenBank/DDBJ databases">
        <title>Tritrichomonas musculus Genome.</title>
        <authorList>
            <person name="Alves-Ferreira E."/>
            <person name="Grigg M."/>
            <person name="Lorenzi H."/>
            <person name="Galac M."/>
        </authorList>
    </citation>
    <scope>NUCLEOTIDE SEQUENCE [LARGE SCALE GENOMIC DNA]</scope>
    <source>
        <strain evidence="2 3">EAF2021</strain>
    </source>
</reference>
<proteinExistence type="predicted"/>
<organism evidence="2 3">
    <name type="scientific">Tritrichomonas musculus</name>
    <dbReference type="NCBI Taxonomy" id="1915356"/>
    <lineage>
        <taxon>Eukaryota</taxon>
        <taxon>Metamonada</taxon>
        <taxon>Parabasalia</taxon>
        <taxon>Tritrichomonadida</taxon>
        <taxon>Tritrichomonadidae</taxon>
        <taxon>Tritrichomonas</taxon>
    </lineage>
</organism>
<keyword evidence="3" id="KW-1185">Reference proteome</keyword>
<dbReference type="Gene3D" id="1.10.510.10">
    <property type="entry name" value="Transferase(Phosphotransferase) domain 1"/>
    <property type="match status" value="1"/>
</dbReference>
<dbReference type="Proteomes" id="UP001470230">
    <property type="component" value="Unassembled WGS sequence"/>
</dbReference>
<accession>A0ABR2HXR6</accession>
<dbReference type="SUPFAM" id="SSF56112">
    <property type="entry name" value="Protein kinase-like (PK-like)"/>
    <property type="match status" value="1"/>
</dbReference>
<dbReference type="PANTHER" id="PTHR44329">
    <property type="entry name" value="SERINE/THREONINE-PROTEIN KINASE TNNI3K-RELATED"/>
    <property type="match status" value="1"/>
</dbReference>
<sequence>MAKEIGDSGFKGTPAYCSPEVFKEEYSKGGDVYSFGFVVYEIVTNKIPFNEIKNINEIYTEVVNKGNRPIIEESVPDCYRNLIECCWSQNENERPSFSQIIDLLKTETGFITENVLKSDYMKYIEFIDKCESNIDTNNFEEFINSSLETKIDENEPDISNN</sequence>
<protein>
    <recommendedName>
        <fullName evidence="1">Protein kinase domain-containing protein</fullName>
    </recommendedName>
</protein>
<dbReference type="InterPro" id="IPR051681">
    <property type="entry name" value="Ser/Thr_Kinases-Pseudokinases"/>
</dbReference>
<name>A0ABR2HXR6_9EUKA</name>
<dbReference type="Pfam" id="PF07714">
    <property type="entry name" value="PK_Tyr_Ser-Thr"/>
    <property type="match status" value="1"/>
</dbReference>
<evidence type="ECO:0000313" key="3">
    <source>
        <dbReference type="Proteomes" id="UP001470230"/>
    </source>
</evidence>
<dbReference type="EMBL" id="JAPFFF010000021">
    <property type="protein sequence ID" value="KAK8854433.1"/>
    <property type="molecule type" value="Genomic_DNA"/>
</dbReference>
<dbReference type="InterPro" id="IPR001245">
    <property type="entry name" value="Ser-Thr/Tyr_kinase_cat_dom"/>
</dbReference>
<feature type="domain" description="Protein kinase" evidence="1">
    <location>
        <begin position="1"/>
        <end position="111"/>
    </location>
</feature>
<dbReference type="PROSITE" id="PS50011">
    <property type="entry name" value="PROTEIN_KINASE_DOM"/>
    <property type="match status" value="1"/>
</dbReference>